<organism evidence="3 4">
    <name type="scientific">Celeribacter neptunius</name>
    <dbReference type="NCBI Taxonomy" id="588602"/>
    <lineage>
        <taxon>Bacteria</taxon>
        <taxon>Pseudomonadati</taxon>
        <taxon>Pseudomonadota</taxon>
        <taxon>Alphaproteobacteria</taxon>
        <taxon>Rhodobacterales</taxon>
        <taxon>Roseobacteraceae</taxon>
        <taxon>Celeribacter</taxon>
    </lineage>
</organism>
<dbReference type="RefSeq" id="WP_177213019.1">
    <property type="nucleotide sequence ID" value="NZ_FORH01000001.1"/>
</dbReference>
<dbReference type="PROSITE" id="PS50263">
    <property type="entry name" value="CN_HYDROLASE"/>
    <property type="match status" value="1"/>
</dbReference>
<dbReference type="InterPro" id="IPR036526">
    <property type="entry name" value="C-N_Hydrolase_sf"/>
</dbReference>
<evidence type="ECO:0000259" key="2">
    <source>
        <dbReference type="PROSITE" id="PS50263"/>
    </source>
</evidence>
<sequence>MHHRDILRCACAQIEHTPHSPDTLFHKHVEFLEQAHDGQMDLVVFPETSLTGYPPGGDAVRKMAIWADDAKLTALAQKCRHSYGVVGFVEHGRGGNFYNSIAWLHKGEVLKVYRKINLPTYGRLDEGKYFTAGKRSMTLDIDRHWICGGMICADSWDPGQLYLSAMRKSTVLALPIASTKEGVGGGFSNEHGWDIVGRYTAMIYGLPILMCNWTGPHLDMTFWGGSSIFGPDGTRYAHAGAGEELLTAEIAYADVIHARQTMPTVRTLMPQLMLRELPGLME</sequence>
<dbReference type="Proteomes" id="UP000199630">
    <property type="component" value="Unassembled WGS sequence"/>
</dbReference>
<dbReference type="PANTHER" id="PTHR43674">
    <property type="entry name" value="NITRILASE C965.09-RELATED"/>
    <property type="match status" value="1"/>
</dbReference>
<dbReference type="GO" id="GO:0016811">
    <property type="term" value="F:hydrolase activity, acting on carbon-nitrogen (but not peptide) bonds, in linear amides"/>
    <property type="evidence" value="ECO:0007669"/>
    <property type="project" value="UniProtKB-ARBA"/>
</dbReference>
<dbReference type="AlphaFoldDB" id="A0A1I3L492"/>
<dbReference type="EMBL" id="FORH01000001">
    <property type="protein sequence ID" value="SFI79255.1"/>
    <property type="molecule type" value="Genomic_DNA"/>
</dbReference>
<protein>
    <submittedName>
        <fullName evidence="3">Predicted amidohydrolase</fullName>
    </submittedName>
</protein>
<gene>
    <name evidence="3" type="ORF">SAMN04487991_0883</name>
</gene>
<dbReference type="PANTHER" id="PTHR43674:SF2">
    <property type="entry name" value="BETA-UREIDOPROPIONASE"/>
    <property type="match status" value="1"/>
</dbReference>
<evidence type="ECO:0000313" key="4">
    <source>
        <dbReference type="Proteomes" id="UP000199630"/>
    </source>
</evidence>
<dbReference type="STRING" id="588602.SAMN04487991_0883"/>
<feature type="domain" description="CN hydrolase" evidence="2">
    <location>
        <begin position="7"/>
        <end position="252"/>
    </location>
</feature>
<accession>A0A1I3L492</accession>
<reference evidence="4" key="1">
    <citation type="submission" date="2016-10" db="EMBL/GenBank/DDBJ databases">
        <authorList>
            <person name="Varghese N."/>
            <person name="Submissions S."/>
        </authorList>
    </citation>
    <scope>NUCLEOTIDE SEQUENCE [LARGE SCALE GENOMIC DNA]</scope>
    <source>
        <strain evidence="4">DSM 26471</strain>
    </source>
</reference>
<evidence type="ECO:0000313" key="3">
    <source>
        <dbReference type="EMBL" id="SFI79255.1"/>
    </source>
</evidence>
<dbReference type="InterPro" id="IPR003010">
    <property type="entry name" value="C-N_Hydrolase"/>
</dbReference>
<dbReference type="Gene3D" id="3.60.110.10">
    <property type="entry name" value="Carbon-nitrogen hydrolase"/>
    <property type="match status" value="1"/>
</dbReference>
<name>A0A1I3L492_9RHOB</name>
<dbReference type="InterPro" id="IPR050345">
    <property type="entry name" value="Aliph_Amidase/BUP"/>
</dbReference>
<evidence type="ECO:0000256" key="1">
    <source>
        <dbReference type="ARBA" id="ARBA00022801"/>
    </source>
</evidence>
<dbReference type="Pfam" id="PF00795">
    <property type="entry name" value="CN_hydrolase"/>
    <property type="match status" value="1"/>
</dbReference>
<keyword evidence="1 3" id="KW-0378">Hydrolase</keyword>
<proteinExistence type="predicted"/>
<keyword evidence="4" id="KW-1185">Reference proteome</keyword>
<dbReference type="SUPFAM" id="SSF56317">
    <property type="entry name" value="Carbon-nitrogen hydrolase"/>
    <property type="match status" value="1"/>
</dbReference>